<keyword evidence="1" id="KW-0472">Membrane</keyword>
<keyword evidence="1" id="KW-1133">Transmembrane helix</keyword>
<dbReference type="AlphaFoldDB" id="A0A0C9V2L2"/>
<evidence type="ECO:0000256" key="1">
    <source>
        <dbReference type="SAM" id="Phobius"/>
    </source>
</evidence>
<dbReference type="Proteomes" id="UP000054279">
    <property type="component" value="Unassembled WGS sequence"/>
</dbReference>
<accession>A0A0C9V2L2</accession>
<feature type="transmembrane region" description="Helical" evidence="1">
    <location>
        <begin position="73"/>
        <end position="92"/>
    </location>
</feature>
<dbReference type="EMBL" id="KN837138">
    <property type="protein sequence ID" value="KIJ41254.1"/>
    <property type="molecule type" value="Genomic_DNA"/>
</dbReference>
<organism evidence="2 3">
    <name type="scientific">Sphaerobolus stellatus (strain SS14)</name>
    <dbReference type="NCBI Taxonomy" id="990650"/>
    <lineage>
        <taxon>Eukaryota</taxon>
        <taxon>Fungi</taxon>
        <taxon>Dikarya</taxon>
        <taxon>Basidiomycota</taxon>
        <taxon>Agaricomycotina</taxon>
        <taxon>Agaricomycetes</taxon>
        <taxon>Phallomycetidae</taxon>
        <taxon>Geastrales</taxon>
        <taxon>Sphaerobolaceae</taxon>
        <taxon>Sphaerobolus</taxon>
    </lineage>
</organism>
<evidence type="ECO:0008006" key="4">
    <source>
        <dbReference type="Google" id="ProtNLM"/>
    </source>
</evidence>
<feature type="non-terminal residue" evidence="2">
    <location>
        <position position="1"/>
    </location>
</feature>
<feature type="transmembrane region" description="Helical" evidence="1">
    <location>
        <begin position="33"/>
        <end position="53"/>
    </location>
</feature>
<sequence length="105" mass="11928">RKRGKGRRPRRSVFEGLAMEDNWRHARSFLKKLFALDVLCCLVWAAVFGFVLFGKRCPSGQFNGWCNSYNLATAAAVFVCLSFGFSVYFDIVDLHASRASPRTRT</sequence>
<reference evidence="2 3" key="1">
    <citation type="submission" date="2014-06" db="EMBL/GenBank/DDBJ databases">
        <title>Evolutionary Origins and Diversification of the Mycorrhizal Mutualists.</title>
        <authorList>
            <consortium name="DOE Joint Genome Institute"/>
            <consortium name="Mycorrhizal Genomics Consortium"/>
            <person name="Kohler A."/>
            <person name="Kuo A."/>
            <person name="Nagy L.G."/>
            <person name="Floudas D."/>
            <person name="Copeland A."/>
            <person name="Barry K.W."/>
            <person name="Cichocki N."/>
            <person name="Veneault-Fourrey C."/>
            <person name="LaButti K."/>
            <person name="Lindquist E.A."/>
            <person name="Lipzen A."/>
            <person name="Lundell T."/>
            <person name="Morin E."/>
            <person name="Murat C."/>
            <person name="Riley R."/>
            <person name="Ohm R."/>
            <person name="Sun H."/>
            <person name="Tunlid A."/>
            <person name="Henrissat B."/>
            <person name="Grigoriev I.V."/>
            <person name="Hibbett D.S."/>
            <person name="Martin F."/>
        </authorList>
    </citation>
    <scope>NUCLEOTIDE SEQUENCE [LARGE SCALE GENOMIC DNA]</scope>
    <source>
        <strain evidence="2 3">SS14</strain>
    </source>
</reference>
<evidence type="ECO:0000313" key="2">
    <source>
        <dbReference type="EMBL" id="KIJ41254.1"/>
    </source>
</evidence>
<name>A0A0C9V2L2_SPHS4</name>
<dbReference type="HOGENOM" id="CLU_150163_0_0_1"/>
<protein>
    <recommendedName>
        <fullName evidence="4">MARVEL domain-containing protein</fullName>
    </recommendedName>
</protein>
<keyword evidence="1" id="KW-0812">Transmembrane</keyword>
<dbReference type="OrthoDB" id="3253553at2759"/>
<proteinExistence type="predicted"/>
<evidence type="ECO:0000313" key="3">
    <source>
        <dbReference type="Proteomes" id="UP000054279"/>
    </source>
</evidence>
<gene>
    <name evidence="2" type="ORF">M422DRAFT_172584</name>
</gene>
<keyword evidence="3" id="KW-1185">Reference proteome</keyword>